<dbReference type="WBParaSite" id="DME_0000265401-mRNA-1">
    <property type="protein sequence ID" value="DME_0000265401-mRNA-1"/>
    <property type="gene ID" value="DME_0000265401"/>
</dbReference>
<comment type="subcellular location">
    <subcellularLocation>
        <location evidence="1">Cell membrane</location>
        <topology evidence="1">Multi-pass membrane protein</topology>
    </subcellularLocation>
</comment>
<dbReference type="Proteomes" id="UP000038040">
    <property type="component" value="Unplaced"/>
</dbReference>
<dbReference type="PROSITE" id="PS50262">
    <property type="entry name" value="G_PROTEIN_RECEP_F1_2"/>
    <property type="match status" value="1"/>
</dbReference>
<dbReference type="OrthoDB" id="10034726at2759"/>
<evidence type="ECO:0000256" key="10">
    <source>
        <dbReference type="RuleBase" id="RU000688"/>
    </source>
</evidence>
<dbReference type="PANTHER" id="PTHR24248">
    <property type="entry name" value="ADRENERGIC RECEPTOR-RELATED G-PROTEIN COUPLED RECEPTOR"/>
    <property type="match status" value="1"/>
</dbReference>
<evidence type="ECO:0000256" key="7">
    <source>
        <dbReference type="ARBA" id="ARBA00023157"/>
    </source>
</evidence>
<organism evidence="14 16">
    <name type="scientific">Dracunculus medinensis</name>
    <name type="common">Guinea worm</name>
    <dbReference type="NCBI Taxonomy" id="318479"/>
    <lineage>
        <taxon>Eukaryota</taxon>
        <taxon>Metazoa</taxon>
        <taxon>Ecdysozoa</taxon>
        <taxon>Nematoda</taxon>
        <taxon>Chromadorea</taxon>
        <taxon>Rhabditida</taxon>
        <taxon>Spirurina</taxon>
        <taxon>Dracunculoidea</taxon>
        <taxon>Dracunculidae</taxon>
        <taxon>Dracunculus</taxon>
    </lineage>
</organism>
<reference evidence="16" key="1">
    <citation type="submission" date="2017-02" db="UniProtKB">
        <authorList>
            <consortium name="WormBaseParasite"/>
        </authorList>
    </citation>
    <scope>IDENTIFICATION</scope>
</reference>
<keyword evidence="2" id="KW-1003">Cell membrane</keyword>
<proteinExistence type="inferred from homology"/>
<keyword evidence="8 10" id="KW-0675">Receptor</keyword>
<dbReference type="GO" id="GO:0001591">
    <property type="term" value="F:dopamine neurotransmitter receptor activity, coupled via Gi/Go"/>
    <property type="evidence" value="ECO:0007669"/>
    <property type="project" value="TreeGrafter"/>
</dbReference>
<evidence type="ECO:0000256" key="11">
    <source>
        <dbReference type="SAM" id="Phobius"/>
    </source>
</evidence>
<dbReference type="InterPro" id="IPR017452">
    <property type="entry name" value="GPCR_Rhodpsn_7TM"/>
</dbReference>
<dbReference type="InterPro" id="IPR000276">
    <property type="entry name" value="GPCR_Rhodpsn"/>
</dbReference>
<evidence type="ECO:0000256" key="6">
    <source>
        <dbReference type="ARBA" id="ARBA00023136"/>
    </source>
</evidence>
<evidence type="ECO:0000256" key="8">
    <source>
        <dbReference type="ARBA" id="ARBA00023170"/>
    </source>
</evidence>
<dbReference type="SUPFAM" id="SSF81321">
    <property type="entry name" value="Family A G protein-coupled receptor-like"/>
    <property type="match status" value="1"/>
</dbReference>
<feature type="transmembrane region" description="Helical" evidence="11">
    <location>
        <begin position="20"/>
        <end position="45"/>
    </location>
</feature>
<evidence type="ECO:0000256" key="4">
    <source>
        <dbReference type="ARBA" id="ARBA00022989"/>
    </source>
</evidence>
<evidence type="ECO:0000256" key="9">
    <source>
        <dbReference type="ARBA" id="ARBA00023224"/>
    </source>
</evidence>
<feature type="domain" description="G-protein coupled receptors family 1 profile" evidence="12">
    <location>
        <begin position="37"/>
        <end position="189"/>
    </location>
</feature>
<comment type="similarity">
    <text evidence="10">Belongs to the G-protein coupled receptor 1 family.</text>
</comment>
<dbReference type="GO" id="GO:0005886">
    <property type="term" value="C:plasma membrane"/>
    <property type="evidence" value="ECO:0007669"/>
    <property type="project" value="UniProtKB-SubCell"/>
</dbReference>
<reference evidence="13 15" key="2">
    <citation type="submission" date="2018-11" db="EMBL/GenBank/DDBJ databases">
        <authorList>
            <consortium name="Pathogen Informatics"/>
        </authorList>
    </citation>
    <scope>NUCLEOTIDE SEQUENCE [LARGE SCALE GENOMIC DNA]</scope>
</reference>
<dbReference type="PROSITE" id="PS00237">
    <property type="entry name" value="G_PROTEIN_RECEP_F1_1"/>
    <property type="match status" value="1"/>
</dbReference>
<dbReference type="AlphaFoldDB" id="A0A0N4U6T4"/>
<dbReference type="Proteomes" id="UP000274756">
    <property type="component" value="Unassembled WGS sequence"/>
</dbReference>
<evidence type="ECO:0000313" key="16">
    <source>
        <dbReference type="WBParaSite" id="DME_0000265401-mRNA-1"/>
    </source>
</evidence>
<evidence type="ECO:0000313" key="14">
    <source>
        <dbReference type="Proteomes" id="UP000038040"/>
    </source>
</evidence>
<keyword evidence="6 11" id="KW-0472">Membrane</keyword>
<evidence type="ECO:0000256" key="5">
    <source>
        <dbReference type="ARBA" id="ARBA00023040"/>
    </source>
</evidence>
<name>A0A0N4U6T4_DRAME</name>
<dbReference type="GO" id="GO:0045202">
    <property type="term" value="C:synapse"/>
    <property type="evidence" value="ECO:0007669"/>
    <property type="project" value="GOC"/>
</dbReference>
<protein>
    <submittedName>
        <fullName evidence="16">G_PROTEIN_RECEP_F1_2 domain-containing protein</fullName>
    </submittedName>
</protein>
<keyword evidence="5 10" id="KW-0297">G-protein coupled receptor</keyword>
<evidence type="ECO:0000256" key="2">
    <source>
        <dbReference type="ARBA" id="ARBA00022475"/>
    </source>
</evidence>
<feature type="transmembrane region" description="Helical" evidence="11">
    <location>
        <begin position="57"/>
        <end position="80"/>
    </location>
</feature>
<dbReference type="Pfam" id="PF00001">
    <property type="entry name" value="7tm_1"/>
    <property type="match status" value="1"/>
</dbReference>
<dbReference type="GO" id="GO:0004930">
    <property type="term" value="F:G protein-coupled receptor activity"/>
    <property type="evidence" value="ECO:0007669"/>
    <property type="project" value="UniProtKB-KW"/>
</dbReference>
<keyword evidence="3 10" id="KW-0812">Transmembrane</keyword>
<gene>
    <name evidence="13" type="ORF">DME_LOCUS7014</name>
</gene>
<dbReference type="PRINTS" id="PR00237">
    <property type="entry name" value="GPCRRHODOPSN"/>
</dbReference>
<accession>A0A0N4U6T4</accession>
<sequence length="189" mass="20982">MNESNAISDETIVDTGLNNYHILSFLLVLLPATAIFGNVLVIVAVYKERTLKTVTNLLIVSLAVSDFLVALCVMSFAIYFELHNLIYCKSFQLNSFVWNLGPIFCNIYLAADVSCSTASILNLFAISLDRYIAISYPIKYAQYGTKRTRAHMFIAFVWGLSIAVGLPILLGVNAVDNTDVWSSIFNFLS</sequence>
<evidence type="ECO:0000313" key="15">
    <source>
        <dbReference type="Proteomes" id="UP000274756"/>
    </source>
</evidence>
<keyword evidence="7" id="KW-1015">Disulfide bond</keyword>
<evidence type="ECO:0000259" key="12">
    <source>
        <dbReference type="PROSITE" id="PS50262"/>
    </source>
</evidence>
<dbReference type="EMBL" id="UYYG01001158">
    <property type="protein sequence ID" value="VDN57041.1"/>
    <property type="molecule type" value="Genomic_DNA"/>
</dbReference>
<dbReference type="STRING" id="318479.A0A0N4U6T4"/>
<keyword evidence="15" id="KW-1185">Reference proteome</keyword>
<feature type="transmembrane region" description="Helical" evidence="11">
    <location>
        <begin position="149"/>
        <end position="172"/>
    </location>
</feature>
<evidence type="ECO:0000256" key="1">
    <source>
        <dbReference type="ARBA" id="ARBA00004651"/>
    </source>
</evidence>
<keyword evidence="9 10" id="KW-0807">Transducer</keyword>
<dbReference type="PANTHER" id="PTHR24248:SF125">
    <property type="entry name" value="DOPAMINE D2-LIKE RECEPTOR"/>
    <property type="match status" value="1"/>
</dbReference>
<evidence type="ECO:0000256" key="3">
    <source>
        <dbReference type="ARBA" id="ARBA00022692"/>
    </source>
</evidence>
<keyword evidence="4 11" id="KW-1133">Transmembrane helix</keyword>
<dbReference type="Gene3D" id="1.20.1070.10">
    <property type="entry name" value="Rhodopsin 7-helix transmembrane proteins"/>
    <property type="match status" value="1"/>
</dbReference>
<feature type="transmembrane region" description="Helical" evidence="11">
    <location>
        <begin position="100"/>
        <end position="128"/>
    </location>
</feature>
<evidence type="ECO:0000313" key="13">
    <source>
        <dbReference type="EMBL" id="VDN57041.1"/>
    </source>
</evidence>